<dbReference type="EMBL" id="JAVIJP010000007">
    <property type="protein sequence ID" value="KAL3648840.1"/>
    <property type="molecule type" value="Genomic_DNA"/>
</dbReference>
<feature type="compositionally biased region" description="Basic residues" evidence="1">
    <location>
        <begin position="224"/>
        <end position="237"/>
    </location>
</feature>
<evidence type="ECO:0000313" key="3">
    <source>
        <dbReference type="Proteomes" id="UP001632038"/>
    </source>
</evidence>
<keyword evidence="3" id="KW-1185">Reference proteome</keyword>
<proteinExistence type="predicted"/>
<comment type="caution">
    <text evidence="2">The sequence shown here is derived from an EMBL/GenBank/DDBJ whole genome shotgun (WGS) entry which is preliminary data.</text>
</comment>
<feature type="region of interest" description="Disordered" evidence="1">
    <location>
        <begin position="213"/>
        <end position="237"/>
    </location>
</feature>
<protein>
    <submittedName>
        <fullName evidence="2">Uncharacterized protein</fullName>
    </submittedName>
</protein>
<reference evidence="3" key="1">
    <citation type="journal article" date="2024" name="IScience">
        <title>Strigolactones Initiate the Formation of Haustorium-like Structures in Castilleja.</title>
        <authorList>
            <person name="Buerger M."/>
            <person name="Peterson D."/>
            <person name="Chory J."/>
        </authorList>
    </citation>
    <scope>NUCLEOTIDE SEQUENCE [LARGE SCALE GENOMIC DNA]</scope>
</reference>
<name>A0ABD3E2V7_9LAMI</name>
<accession>A0ABD3E2V7</accession>
<sequence>MGRKRKVVAVNGTAMAAQVKSSDALPISNGSKAIQKKPRIVNELPRRSGRVRSLVLPGRTREVMKHTVERVNLTEKEKGKEATETEKFDDLPAVNENEVGVETQAEQVNHRSDVKELSLDEKVNYLVRMVDEFKPKVFGQNNESYKSLYIQTQKKYEALAEEHYEVVRKLEFALGKIAAYEKMQDAVGPPREVIFVSDLGKLTGGADVHQAQDAAGVAEADKNPKKKKTNNKKKKGC</sequence>
<organism evidence="2 3">
    <name type="scientific">Castilleja foliolosa</name>
    <dbReference type="NCBI Taxonomy" id="1961234"/>
    <lineage>
        <taxon>Eukaryota</taxon>
        <taxon>Viridiplantae</taxon>
        <taxon>Streptophyta</taxon>
        <taxon>Embryophyta</taxon>
        <taxon>Tracheophyta</taxon>
        <taxon>Spermatophyta</taxon>
        <taxon>Magnoliopsida</taxon>
        <taxon>eudicotyledons</taxon>
        <taxon>Gunneridae</taxon>
        <taxon>Pentapetalae</taxon>
        <taxon>asterids</taxon>
        <taxon>lamiids</taxon>
        <taxon>Lamiales</taxon>
        <taxon>Orobanchaceae</taxon>
        <taxon>Pedicularideae</taxon>
        <taxon>Castillejinae</taxon>
        <taxon>Castilleja</taxon>
    </lineage>
</organism>
<dbReference type="Proteomes" id="UP001632038">
    <property type="component" value="Unassembled WGS sequence"/>
</dbReference>
<evidence type="ECO:0000313" key="2">
    <source>
        <dbReference type="EMBL" id="KAL3648840.1"/>
    </source>
</evidence>
<dbReference type="AlphaFoldDB" id="A0ABD3E2V7"/>
<dbReference type="PANTHER" id="PTHR38936:SF1">
    <property type="entry name" value="DUF641 DOMAIN-CONTAINING PROTEIN"/>
    <property type="match status" value="1"/>
</dbReference>
<evidence type="ECO:0000256" key="1">
    <source>
        <dbReference type="SAM" id="MobiDB-lite"/>
    </source>
</evidence>
<gene>
    <name evidence="2" type="ORF">CASFOL_005243</name>
</gene>
<dbReference type="PANTHER" id="PTHR38936">
    <property type="entry name" value="TITIN-LIKE ISOFORM X2"/>
    <property type="match status" value="1"/>
</dbReference>